<dbReference type="UniPathway" id="UPA00094"/>
<evidence type="ECO:0000259" key="3">
    <source>
        <dbReference type="Pfam" id="PF02797"/>
    </source>
</evidence>
<dbReference type="InterPro" id="IPR016039">
    <property type="entry name" value="Thiolase-like"/>
</dbReference>
<protein>
    <recommendedName>
        <fullName evidence="1">3-ketoacyl-CoA synthase</fullName>
        <ecNumber evidence="1">2.3.1.-</ecNumber>
    </recommendedName>
</protein>
<dbReference type="Pfam" id="PF02797">
    <property type="entry name" value="Chal_sti_synt_C"/>
    <property type="match status" value="1"/>
</dbReference>
<reference evidence="5 6" key="1">
    <citation type="journal article" date="2013" name="BMC Genomics">
        <title>Reconstruction of the lipid metabolism for the microalga Monoraphidium neglectum from its genome sequence reveals characteristics suitable for biofuel production.</title>
        <authorList>
            <person name="Bogen C."/>
            <person name="Al-Dilaimi A."/>
            <person name="Albersmeier A."/>
            <person name="Wichmann J."/>
            <person name="Grundmann M."/>
            <person name="Rupp O."/>
            <person name="Lauersen K.J."/>
            <person name="Blifernez-Klassen O."/>
            <person name="Kalinowski J."/>
            <person name="Goesmann A."/>
            <person name="Mussgnug J.H."/>
            <person name="Kruse O."/>
        </authorList>
    </citation>
    <scope>NUCLEOTIDE SEQUENCE [LARGE SCALE GENOMIC DNA]</scope>
    <source>
        <strain evidence="5 6">SAG 48.87</strain>
    </source>
</reference>
<dbReference type="SUPFAM" id="SSF53901">
    <property type="entry name" value="Thiolase-like"/>
    <property type="match status" value="1"/>
</dbReference>
<keyword evidence="1 5" id="KW-0808">Transferase</keyword>
<dbReference type="InterPro" id="IPR013601">
    <property type="entry name" value="FAE1_typ3_polyketide_synth"/>
</dbReference>
<dbReference type="EMBL" id="KK100600">
    <property type="protein sequence ID" value="KIZ04826.1"/>
    <property type="molecule type" value="Genomic_DNA"/>
</dbReference>
<dbReference type="InterPro" id="IPR012392">
    <property type="entry name" value="3-ktacl-CoA_syn"/>
</dbReference>
<dbReference type="OrthoDB" id="329835at2759"/>
<dbReference type="STRING" id="145388.A0A0D2NIS9"/>
<keyword evidence="2" id="KW-1133">Transmembrane helix</keyword>
<dbReference type="GO" id="GO:0016020">
    <property type="term" value="C:membrane"/>
    <property type="evidence" value="ECO:0007669"/>
    <property type="project" value="InterPro"/>
</dbReference>
<feature type="domain" description="FAE" evidence="4">
    <location>
        <begin position="48"/>
        <end position="354"/>
    </location>
</feature>
<evidence type="ECO:0000313" key="5">
    <source>
        <dbReference type="EMBL" id="KIZ04826.1"/>
    </source>
</evidence>
<dbReference type="Proteomes" id="UP000054498">
    <property type="component" value="Unassembled WGS sequence"/>
</dbReference>
<keyword evidence="2" id="KW-0472">Membrane</keyword>
<comment type="similarity">
    <text evidence="1">Belongs to the thiolase-like superfamily. Chalcone/stilbene synthases family.</text>
</comment>
<keyword evidence="2" id="KW-0812">Transmembrane</keyword>
<dbReference type="GO" id="GO:0016747">
    <property type="term" value="F:acyltransferase activity, transferring groups other than amino-acyl groups"/>
    <property type="evidence" value="ECO:0007669"/>
    <property type="project" value="InterPro"/>
</dbReference>
<dbReference type="PIRSF" id="PIRSF036417">
    <property type="entry name" value="3-ktacl-CoA_syn"/>
    <property type="match status" value="1"/>
</dbReference>
<evidence type="ECO:0000313" key="6">
    <source>
        <dbReference type="Proteomes" id="UP000054498"/>
    </source>
</evidence>
<evidence type="ECO:0000256" key="2">
    <source>
        <dbReference type="SAM" id="Phobius"/>
    </source>
</evidence>
<dbReference type="AlphaFoldDB" id="A0A0D2NIS9"/>
<proteinExistence type="inferred from homology"/>
<dbReference type="PANTHER" id="PTHR31561">
    <property type="entry name" value="3-KETOACYL-COA SYNTHASE"/>
    <property type="match status" value="1"/>
</dbReference>
<evidence type="ECO:0000259" key="4">
    <source>
        <dbReference type="Pfam" id="PF08392"/>
    </source>
</evidence>
<keyword evidence="1 5" id="KW-0012">Acyltransferase</keyword>
<name>A0A0D2NIS9_9CHLO</name>
<dbReference type="RefSeq" id="XP_013903845.1">
    <property type="nucleotide sequence ID" value="XM_014048391.1"/>
</dbReference>
<dbReference type="CDD" id="cd00831">
    <property type="entry name" value="CHS_like"/>
    <property type="match status" value="1"/>
</dbReference>
<accession>A0A0D2NIS9</accession>
<dbReference type="Gene3D" id="3.40.47.10">
    <property type="match status" value="1"/>
</dbReference>
<dbReference type="InterPro" id="IPR012328">
    <property type="entry name" value="Chalcone/stilbene_synt_C"/>
</dbReference>
<feature type="transmembrane region" description="Helical" evidence="2">
    <location>
        <begin position="25"/>
        <end position="47"/>
    </location>
</feature>
<sequence>MLELVNLWHAGELHRLWDSVIDGDVTVNMVTLVACVSVLLAALAALLMSASRTVYLLDFAIYKPPDSWKWSKPYAVEMARSLMVKGPDGELETRHQRKQQQMFTDSTVDFQTKVLARSGLGDDTYLPPCMADLANPVPTMAHARWEFEQVCFTAVRDLLNKTGITPRQIKVVIVNCSLFNPTPSLSATIMNHFKMGSDTINYNLSGMGCSASVVAVDMARQMLQLYADTYALVVSTENITQNRYFGNKKSMLIPNTIFRVGGAAMLLTNKRKESRRSKYRLDHVLRTNLASNDAAFNCVYETEDEEGHRGVRLSKDLMAIAGEALKANITTLGPLVLPISEQLLFAANLAARKLFGYKKLKSYMPDFGLAFDHICIHTGGRAVVDAIESQLGLSRDLVEPSRAGLYRFGNISSSSIWYVLAYIESYKGLNKGEKVWQMGFGSGFKCNSAVWRVNRRIKGMHEAWEGFDVDRMWTDLHSMPE</sequence>
<evidence type="ECO:0000256" key="1">
    <source>
        <dbReference type="PIRNR" id="PIRNR036417"/>
    </source>
</evidence>
<dbReference type="KEGG" id="mng:MNEG_3134"/>
<dbReference type="EC" id="2.3.1.-" evidence="1"/>
<feature type="domain" description="Chalcone/stilbene synthase C-terminal" evidence="3">
    <location>
        <begin position="375"/>
        <end position="445"/>
    </location>
</feature>
<gene>
    <name evidence="5" type="ORF">MNEG_3134</name>
</gene>
<comment type="pathway">
    <text evidence="1">Lipid metabolism; fatty acid biosynthesis.</text>
</comment>
<dbReference type="GeneID" id="25736012"/>
<keyword evidence="6" id="KW-1185">Reference proteome</keyword>
<organism evidence="5 6">
    <name type="scientific">Monoraphidium neglectum</name>
    <dbReference type="NCBI Taxonomy" id="145388"/>
    <lineage>
        <taxon>Eukaryota</taxon>
        <taxon>Viridiplantae</taxon>
        <taxon>Chlorophyta</taxon>
        <taxon>core chlorophytes</taxon>
        <taxon>Chlorophyceae</taxon>
        <taxon>CS clade</taxon>
        <taxon>Sphaeropleales</taxon>
        <taxon>Selenastraceae</taxon>
        <taxon>Monoraphidium</taxon>
    </lineage>
</organism>
<dbReference type="GO" id="GO:0006633">
    <property type="term" value="P:fatty acid biosynthetic process"/>
    <property type="evidence" value="ECO:0007669"/>
    <property type="project" value="UniProtKB-UniPathway"/>
</dbReference>
<dbReference type="Pfam" id="PF08392">
    <property type="entry name" value="FAE1_CUT1_RppA"/>
    <property type="match status" value="1"/>
</dbReference>